<organism evidence="2 3">
    <name type="scientific">Anaerotruncus massiliensis</name>
    <name type="common">ex Liu et al. 2021</name>
    <dbReference type="NCBI Taxonomy" id="2321404"/>
    <lineage>
        <taxon>Bacteria</taxon>
        <taxon>Bacillati</taxon>
        <taxon>Bacillota</taxon>
        <taxon>Clostridia</taxon>
        <taxon>Eubacteriales</taxon>
        <taxon>Oscillospiraceae</taxon>
        <taxon>Anaerotruncus</taxon>
    </lineage>
</organism>
<reference evidence="2 3" key="1">
    <citation type="submission" date="2018-10" db="EMBL/GenBank/DDBJ databases">
        <title>Anaerotruncus faecis sp. nov., isolated from human feces.</title>
        <authorList>
            <person name="Wang Y.-J."/>
        </authorList>
    </citation>
    <scope>NUCLEOTIDE SEQUENCE [LARGE SCALE GENOMIC DNA]</scope>
    <source>
        <strain evidence="2 3">22A2-44</strain>
    </source>
</reference>
<keyword evidence="1" id="KW-0812">Transmembrane</keyword>
<comment type="caution">
    <text evidence="2">The sequence shown here is derived from an EMBL/GenBank/DDBJ whole genome shotgun (WGS) entry which is preliminary data.</text>
</comment>
<feature type="transmembrane region" description="Helical" evidence="1">
    <location>
        <begin position="6"/>
        <end position="27"/>
    </location>
</feature>
<dbReference type="AlphaFoldDB" id="A0A498CY55"/>
<evidence type="ECO:0000313" key="3">
    <source>
        <dbReference type="Proteomes" id="UP000276301"/>
    </source>
</evidence>
<sequence length="109" mass="11792">MLHILGIGLLSVFACIGFIHAAAWLAVRLSRKGNGVYKVVPVGGEGKNSGDQMSLFYACLQWESNPSGQVLLLYDAGLDERAARDCEELARGAGARFVRSPEELAELLR</sequence>
<gene>
    <name evidence="2" type="ORF">D4A47_08375</name>
</gene>
<keyword evidence="1" id="KW-0472">Membrane</keyword>
<proteinExistence type="predicted"/>
<evidence type="ECO:0000256" key="1">
    <source>
        <dbReference type="SAM" id="Phobius"/>
    </source>
</evidence>
<keyword evidence="3" id="KW-1185">Reference proteome</keyword>
<evidence type="ECO:0000313" key="2">
    <source>
        <dbReference type="EMBL" id="RLL10648.1"/>
    </source>
</evidence>
<dbReference type="EMBL" id="RCHT01000013">
    <property type="protein sequence ID" value="RLL10648.1"/>
    <property type="molecule type" value="Genomic_DNA"/>
</dbReference>
<dbReference type="RefSeq" id="WP_121586950.1">
    <property type="nucleotide sequence ID" value="NZ_DBGFRH010000008.1"/>
</dbReference>
<name>A0A498CY55_9FIRM</name>
<dbReference type="Proteomes" id="UP000276301">
    <property type="component" value="Unassembled WGS sequence"/>
</dbReference>
<protein>
    <submittedName>
        <fullName evidence="2">Uncharacterized protein</fullName>
    </submittedName>
</protein>
<accession>A0A498CY55</accession>
<keyword evidence="1" id="KW-1133">Transmembrane helix</keyword>